<keyword evidence="2" id="KW-1185">Reference proteome</keyword>
<proteinExistence type="predicted"/>
<organism evidence="1 2">
    <name type="scientific">Acidithiobacillus sulfuriphilus</name>
    <dbReference type="NCBI Taxonomy" id="1867749"/>
    <lineage>
        <taxon>Bacteria</taxon>
        <taxon>Pseudomonadati</taxon>
        <taxon>Pseudomonadota</taxon>
        <taxon>Acidithiobacillia</taxon>
        <taxon>Acidithiobacillales</taxon>
        <taxon>Acidithiobacillaceae</taxon>
        <taxon>Acidithiobacillus</taxon>
    </lineage>
</organism>
<keyword evidence="1" id="KW-0456">Lyase</keyword>
<dbReference type="Proteomes" id="UP000271650">
    <property type="component" value="Chromosome"/>
</dbReference>
<name>A0ACD5HKN3_9PROT</name>
<protein>
    <submittedName>
        <fullName evidence="1">Methylthioribulose 1-phosphate dehydratase</fullName>
        <ecNumber evidence="1">4.2.1.109</ecNumber>
    </submittedName>
</protein>
<dbReference type="EMBL" id="CP127527">
    <property type="protein sequence ID" value="XRI76231.1"/>
    <property type="molecule type" value="Genomic_DNA"/>
</dbReference>
<sequence length="206" mass="22612">MTEDLRQGLRGAAADFYQRGWMLGTAGNLSARSRADRFWITASGRPKDRLTLEDFVEMDLTGQVHRAPDGRRPSAEASIHQAIYRQVPDAQVIYHVHSVEANLCGHFAVDGLLRLPSLEMLKGLGVAAAEPQVDLPVFPNFVEVPQIAAAMERSFAQALPPVPGALIHLHGVTAWGRDGTAARHHLELLEYCFRYLVQAKLLAIGA</sequence>
<evidence type="ECO:0000313" key="2">
    <source>
        <dbReference type="Proteomes" id="UP000271650"/>
    </source>
</evidence>
<gene>
    <name evidence="1" type="primary">mtnB</name>
    <name evidence="1" type="ORF">EC580_009690</name>
</gene>
<accession>A0ACD5HKN3</accession>
<reference evidence="1 2" key="1">
    <citation type="journal article" date="2019" name="Int. J. Syst. Evol. Microbiol.">
        <title>Acidithiobacillus sulfuriphilus sp. nov.: an extremely acidophilic sulfur-oxidizing chemolithotroph isolated from a neutral pH environment.</title>
        <authorList>
            <person name="Falagan C."/>
            <person name="Moya-Beltran A."/>
            <person name="Castro M."/>
            <person name="Quatrini R."/>
            <person name="Johnson D.B."/>
        </authorList>
    </citation>
    <scope>NUCLEOTIDE SEQUENCE [LARGE SCALE GENOMIC DNA]</scope>
    <source>
        <strain evidence="1 2">CJ-2</strain>
    </source>
</reference>
<evidence type="ECO:0000313" key="1">
    <source>
        <dbReference type="EMBL" id="XRI76231.1"/>
    </source>
</evidence>
<dbReference type="EC" id="4.2.1.109" evidence="1"/>